<feature type="transmembrane region" description="Helical" evidence="6">
    <location>
        <begin position="217"/>
        <end position="236"/>
    </location>
</feature>
<reference evidence="7 8" key="1">
    <citation type="submission" date="2020-04" db="EMBL/GenBank/DDBJ databases">
        <title>A Flavivirga sp. nov.</title>
        <authorList>
            <person name="Sun X."/>
        </authorList>
    </citation>
    <scope>NUCLEOTIDE SEQUENCE [LARGE SCALE GENOMIC DNA]</scope>
    <source>
        <strain evidence="7 8">Y03</strain>
    </source>
</reference>
<sequence>MGILKTFFKDTIIYGLAIVLPRLINFLLVRLHTDVLPNEAYSENTEFYVVAAFFNVILTYGMETAFFRFFSKNKEKGKVLSTAIVSIIFSTIILGTTLFIFRESISHALHINTNFYSLLVAITLVDTLIVIPFAYLRVTGRPIRFASIKLINVFIIVILNILFLSTSYGVASLQNVFKVGDKVEYIFIANLIASIMVLLLVFPYYFKNKLQFDLSILKQLLNYGWPIMVAGLAFVINENLDKWLLPNYEGEYINGAYSACYKLAVFMTLFVQAFRMGAEPFFFNHSKEDNAKKTYATILKYFTIVGALGLLIVTCFIDWLRPIFIKKESYLVALNIVPVVLLANLCLGIYHNLSVWYKLTDKTRYGMYISIVGAIITIVFNIIYIPILGFMACAYATLLAYGIMMLLSYLLGKKHYKVPYAVGRISFYLGFSTLLSFLSFYIFERDILIGTVFLCLFLVSVTLLEKNQIKQLLKR</sequence>
<feature type="transmembrane region" description="Helical" evidence="6">
    <location>
        <begin position="150"/>
        <end position="173"/>
    </location>
</feature>
<feature type="transmembrane region" description="Helical" evidence="6">
    <location>
        <begin position="79"/>
        <end position="101"/>
    </location>
</feature>
<keyword evidence="2" id="KW-1003">Cell membrane</keyword>
<feature type="transmembrane region" description="Helical" evidence="6">
    <location>
        <begin position="447"/>
        <end position="465"/>
    </location>
</feature>
<feature type="transmembrane region" description="Helical" evidence="6">
    <location>
        <begin position="298"/>
        <end position="320"/>
    </location>
</feature>
<evidence type="ECO:0000256" key="5">
    <source>
        <dbReference type="ARBA" id="ARBA00023136"/>
    </source>
</evidence>
<keyword evidence="8" id="KW-1185">Reference proteome</keyword>
<dbReference type="PANTHER" id="PTHR30250">
    <property type="entry name" value="PST FAMILY PREDICTED COLANIC ACID TRANSPORTER"/>
    <property type="match status" value="1"/>
</dbReference>
<evidence type="ECO:0000256" key="2">
    <source>
        <dbReference type="ARBA" id="ARBA00022475"/>
    </source>
</evidence>
<keyword evidence="3 6" id="KW-0812">Transmembrane</keyword>
<name>A0ABX1S2Z3_9FLAO</name>
<evidence type="ECO:0000256" key="3">
    <source>
        <dbReference type="ARBA" id="ARBA00022692"/>
    </source>
</evidence>
<dbReference type="PANTHER" id="PTHR30250:SF11">
    <property type="entry name" value="O-ANTIGEN TRANSPORTER-RELATED"/>
    <property type="match status" value="1"/>
</dbReference>
<comment type="caution">
    <text evidence="7">The sequence shown here is derived from an EMBL/GenBank/DDBJ whole genome shotgun (WGS) entry which is preliminary data.</text>
</comment>
<feature type="transmembrane region" description="Helical" evidence="6">
    <location>
        <begin position="185"/>
        <end position="205"/>
    </location>
</feature>
<dbReference type="Pfam" id="PF01943">
    <property type="entry name" value="Polysacc_synt"/>
    <property type="match status" value="1"/>
</dbReference>
<evidence type="ECO:0000256" key="1">
    <source>
        <dbReference type="ARBA" id="ARBA00004651"/>
    </source>
</evidence>
<feature type="transmembrane region" description="Helical" evidence="6">
    <location>
        <begin position="256"/>
        <end position="277"/>
    </location>
</feature>
<evidence type="ECO:0000313" key="7">
    <source>
        <dbReference type="EMBL" id="NMH89283.1"/>
    </source>
</evidence>
<feature type="transmembrane region" description="Helical" evidence="6">
    <location>
        <begin position="365"/>
        <end position="383"/>
    </location>
</feature>
<evidence type="ECO:0000256" key="6">
    <source>
        <dbReference type="SAM" id="Phobius"/>
    </source>
</evidence>
<gene>
    <name evidence="7" type="ORF">HHX25_17355</name>
</gene>
<dbReference type="Proteomes" id="UP000746690">
    <property type="component" value="Unassembled WGS sequence"/>
</dbReference>
<feature type="transmembrane region" description="Helical" evidence="6">
    <location>
        <begin position="113"/>
        <end position="138"/>
    </location>
</feature>
<feature type="transmembrane region" description="Helical" evidence="6">
    <location>
        <begin position="12"/>
        <end position="32"/>
    </location>
</feature>
<accession>A0ABX1S2Z3</accession>
<dbReference type="RefSeq" id="WP_169676125.1">
    <property type="nucleotide sequence ID" value="NZ_JABBHF010000011.1"/>
</dbReference>
<proteinExistence type="predicted"/>
<dbReference type="EMBL" id="JABBHF010000011">
    <property type="protein sequence ID" value="NMH89283.1"/>
    <property type="molecule type" value="Genomic_DNA"/>
</dbReference>
<evidence type="ECO:0000313" key="8">
    <source>
        <dbReference type="Proteomes" id="UP000746690"/>
    </source>
</evidence>
<feature type="transmembrane region" description="Helical" evidence="6">
    <location>
        <begin position="422"/>
        <end position="441"/>
    </location>
</feature>
<comment type="subcellular location">
    <subcellularLocation>
        <location evidence="1">Cell membrane</location>
        <topology evidence="1">Multi-pass membrane protein</topology>
    </subcellularLocation>
</comment>
<protein>
    <submittedName>
        <fullName evidence="7">Oligosaccharide flippase family protein</fullName>
    </submittedName>
</protein>
<keyword evidence="5 6" id="KW-0472">Membrane</keyword>
<dbReference type="InterPro" id="IPR002797">
    <property type="entry name" value="Polysacc_synth"/>
</dbReference>
<feature type="transmembrane region" description="Helical" evidence="6">
    <location>
        <begin position="332"/>
        <end position="353"/>
    </location>
</feature>
<evidence type="ECO:0000256" key="4">
    <source>
        <dbReference type="ARBA" id="ARBA00022989"/>
    </source>
</evidence>
<organism evidence="7 8">
    <name type="scientific">Flavivirga algicola</name>
    <dbReference type="NCBI Taxonomy" id="2729136"/>
    <lineage>
        <taxon>Bacteria</taxon>
        <taxon>Pseudomonadati</taxon>
        <taxon>Bacteroidota</taxon>
        <taxon>Flavobacteriia</taxon>
        <taxon>Flavobacteriales</taxon>
        <taxon>Flavobacteriaceae</taxon>
        <taxon>Flavivirga</taxon>
    </lineage>
</organism>
<feature type="transmembrane region" description="Helical" evidence="6">
    <location>
        <begin position="389"/>
        <end position="410"/>
    </location>
</feature>
<dbReference type="InterPro" id="IPR050833">
    <property type="entry name" value="Poly_Biosynth_Transport"/>
</dbReference>
<keyword evidence="4 6" id="KW-1133">Transmembrane helix</keyword>
<feature type="transmembrane region" description="Helical" evidence="6">
    <location>
        <begin position="47"/>
        <end position="67"/>
    </location>
</feature>